<evidence type="ECO:0000313" key="2">
    <source>
        <dbReference type="EMBL" id="PXF33167.1"/>
    </source>
</evidence>
<evidence type="ECO:0000313" key="3">
    <source>
        <dbReference type="Proteomes" id="UP000248090"/>
    </source>
</evidence>
<keyword evidence="1" id="KW-1133">Transmembrane helix</keyword>
<evidence type="ECO:0000256" key="1">
    <source>
        <dbReference type="SAM" id="Phobius"/>
    </source>
</evidence>
<evidence type="ECO:0008006" key="4">
    <source>
        <dbReference type="Google" id="ProtNLM"/>
    </source>
</evidence>
<accession>A0ABX5M3M7</accession>
<sequence length="205" mass="22073">MHRHVGGMIKLIEGLHMQRHVILLVGVLAAAGLTGCTTPLTDPLNPTERDTSGQFDGNWEGKAWLTKTPQVTPTSLNDRAISNCAPFTDDLKLSVIKGWADGSFKANEPVTFRVPVDSEGRFYASVPVQGSLGVSRHLPIFDYQKRVIISGILDPKTSMAHGSIRTAPMNDKAGCEGDFAMAKDGTITGYPDLPPYSGDSAMSPY</sequence>
<reference evidence="2 3" key="1">
    <citation type="submission" date="2015-03" db="EMBL/GenBank/DDBJ databases">
        <authorList>
            <person name="Krishnan R."/>
            <person name="Midha S."/>
            <person name="Patil P.B."/>
            <person name="Rameshkumar N."/>
        </authorList>
    </citation>
    <scope>NUCLEOTIDE SEQUENCE [LARGE SCALE GENOMIC DNA]</scope>
    <source>
        <strain evidence="2 3">L1E11</strain>
    </source>
</reference>
<keyword evidence="1" id="KW-0812">Transmembrane</keyword>
<dbReference type="EMBL" id="LAPT01000001">
    <property type="protein sequence ID" value="PXF33167.1"/>
    <property type="molecule type" value="Genomic_DNA"/>
</dbReference>
<dbReference type="Proteomes" id="UP000248090">
    <property type="component" value="Unassembled WGS sequence"/>
</dbReference>
<protein>
    <recommendedName>
        <fullName evidence="4">Lipoprotein</fullName>
    </recommendedName>
</protein>
<name>A0ABX5M3M7_9GAMM</name>
<keyword evidence="3" id="KW-1185">Reference proteome</keyword>
<feature type="transmembrane region" description="Helical" evidence="1">
    <location>
        <begin position="21"/>
        <end position="40"/>
    </location>
</feature>
<organism evidence="2 3">
    <name type="scientific">Pokkaliibacter plantistimulans</name>
    <dbReference type="NCBI Taxonomy" id="1635171"/>
    <lineage>
        <taxon>Bacteria</taxon>
        <taxon>Pseudomonadati</taxon>
        <taxon>Pseudomonadota</taxon>
        <taxon>Gammaproteobacteria</taxon>
        <taxon>Oceanospirillales</taxon>
        <taxon>Balneatrichaceae</taxon>
        <taxon>Pokkaliibacter</taxon>
    </lineage>
</organism>
<proteinExistence type="predicted"/>
<keyword evidence="1" id="KW-0472">Membrane</keyword>
<dbReference type="RefSeq" id="WP_110185500.1">
    <property type="nucleotide sequence ID" value="NZ_CP177354.1"/>
</dbReference>
<gene>
    <name evidence="2" type="ORF">WH50_00130</name>
</gene>
<comment type="caution">
    <text evidence="2">The sequence shown here is derived from an EMBL/GenBank/DDBJ whole genome shotgun (WGS) entry which is preliminary data.</text>
</comment>